<evidence type="ECO:0000313" key="3">
    <source>
        <dbReference type="Proteomes" id="UP000063699"/>
    </source>
</evidence>
<evidence type="ECO:0000256" key="1">
    <source>
        <dbReference type="SAM" id="MobiDB-lite"/>
    </source>
</evidence>
<proteinExistence type="predicted"/>
<sequence length="358" mass="38040">MLTAHQAGLVRRSFDHLRVEQPGTDPDARLLALMCLLRAVRSGTANLVAQDVTGLRVADPHATISALTASGWLVAIPEVVLSADPATPAACTVSAFSDPVNPWSVSKHNRSRASGWTTRLLANKLLRKKPNSVRITALYITAHADSNGSILIDPAFLLAACALGGQADLATATQTLIDIGWLTECRFGTAGLEACLAGPILPLVPAPPPAIPDPDKPSRRSRAAAARASTSGVSITMEAAGLITGREAQLAAWVENFRTEHGHGPSWAALATAHGWSRDYGRPHTVTRVALLKLHTSGWLAGLRKPYGLRPGPQYLHQCEADEETATTSSSPSQYSVTQTAQRPPRRASFSEATVTLW</sequence>
<name>A0A0N9HT26_9PSEU</name>
<dbReference type="KEGG" id="kphy:AOZ06_04980"/>
<feature type="compositionally biased region" description="Polar residues" evidence="1">
    <location>
        <begin position="326"/>
        <end position="342"/>
    </location>
</feature>
<dbReference type="EMBL" id="CP012752">
    <property type="protein sequence ID" value="ALG06361.1"/>
    <property type="molecule type" value="Genomic_DNA"/>
</dbReference>
<feature type="region of interest" description="Disordered" evidence="1">
    <location>
        <begin position="321"/>
        <end position="358"/>
    </location>
</feature>
<evidence type="ECO:0000313" key="2">
    <source>
        <dbReference type="EMBL" id="ALG06361.1"/>
    </source>
</evidence>
<dbReference type="Proteomes" id="UP000063699">
    <property type="component" value="Chromosome"/>
</dbReference>
<reference evidence="2 3" key="1">
    <citation type="submission" date="2015-07" db="EMBL/GenBank/DDBJ databases">
        <title>Genome sequencing of Kibdelosporangium phytohabitans.</title>
        <authorList>
            <person name="Qin S."/>
            <person name="Xing K."/>
        </authorList>
    </citation>
    <scope>NUCLEOTIDE SEQUENCE [LARGE SCALE GENOMIC DNA]</scope>
    <source>
        <strain evidence="2 3">KLBMP1111</strain>
    </source>
</reference>
<protein>
    <submittedName>
        <fullName evidence="2">Uncharacterized protein</fullName>
    </submittedName>
</protein>
<feature type="region of interest" description="Disordered" evidence="1">
    <location>
        <begin position="207"/>
        <end position="227"/>
    </location>
</feature>
<keyword evidence="3" id="KW-1185">Reference proteome</keyword>
<gene>
    <name evidence="2" type="ORF">AOZ06_04980</name>
</gene>
<organism evidence="2 3">
    <name type="scientific">Kibdelosporangium phytohabitans</name>
    <dbReference type="NCBI Taxonomy" id="860235"/>
    <lineage>
        <taxon>Bacteria</taxon>
        <taxon>Bacillati</taxon>
        <taxon>Actinomycetota</taxon>
        <taxon>Actinomycetes</taxon>
        <taxon>Pseudonocardiales</taxon>
        <taxon>Pseudonocardiaceae</taxon>
        <taxon>Kibdelosporangium</taxon>
    </lineage>
</organism>
<accession>A0A0N9HT26</accession>
<dbReference type="AlphaFoldDB" id="A0A0N9HT26"/>